<feature type="transmembrane region" description="Helical" evidence="6">
    <location>
        <begin position="372"/>
        <end position="390"/>
    </location>
</feature>
<reference evidence="8 9" key="1">
    <citation type="submission" date="2016-10" db="EMBL/GenBank/DDBJ databases">
        <authorList>
            <person name="de Groot N.N."/>
        </authorList>
    </citation>
    <scope>NUCLEOTIDE SEQUENCE [LARGE SCALE GENOMIC DNA]</scope>
    <source>
        <strain evidence="8 9">DSM 18346</strain>
    </source>
</reference>
<proteinExistence type="predicted"/>
<evidence type="ECO:0000313" key="9">
    <source>
        <dbReference type="Proteomes" id="UP000198718"/>
    </source>
</evidence>
<dbReference type="Pfam" id="PF07690">
    <property type="entry name" value="MFS_1"/>
    <property type="match status" value="1"/>
</dbReference>
<sequence>MTKKSNTTNRWFVVLGAVLLQICIGSIYSWSLFNQPLMDKFGWGNNEVVLTFSIAVFMFAVSTILSGRLQDRIGPKIVAIIGGVLYGAGLLLSSTATSIFQLYIYYGVLAGCGVGFVYVCPLSTCVKWFPERKGFITGIAVGAFGLGSLIFKNVIQFFLATQGVSGTFYYLGIIYFILVLIGAQFLKLPDNYSTSQQKSNNSMDDCNYKVGEMMKTKSFYLLWVMYLFGCMSGLLVIGLAQDIGVQLANLEVSVAANAVAMIALFNAAGRLIWGMLSDKIGRIKVVFMMFTITAVAMIAMSIISLNFLTFFICLAGIAFCFGGFLAVFPTITGEFYGMKNLGANYGIIYQAYGIAALVGPVIVANAGGLKPTFIIAAILAVIGAGMTFMVKPPSAMTISLRPSEEGVS</sequence>
<feature type="transmembrane region" description="Helical" evidence="6">
    <location>
        <begin position="12"/>
        <end position="33"/>
    </location>
</feature>
<feature type="transmembrane region" description="Helical" evidence="6">
    <location>
        <begin position="309"/>
        <end position="331"/>
    </location>
</feature>
<evidence type="ECO:0000259" key="7">
    <source>
        <dbReference type="PROSITE" id="PS50850"/>
    </source>
</evidence>
<evidence type="ECO:0000256" key="3">
    <source>
        <dbReference type="ARBA" id="ARBA00022692"/>
    </source>
</evidence>
<feature type="transmembrane region" description="Helical" evidence="6">
    <location>
        <begin position="285"/>
        <end position="303"/>
    </location>
</feature>
<dbReference type="CDD" id="cd17353">
    <property type="entry name" value="MFS_OFA_like"/>
    <property type="match status" value="1"/>
</dbReference>
<keyword evidence="5 6" id="KW-0472">Membrane</keyword>
<keyword evidence="2" id="KW-0813">Transport</keyword>
<dbReference type="PROSITE" id="PS50850">
    <property type="entry name" value="MFS"/>
    <property type="match status" value="1"/>
</dbReference>
<dbReference type="InterPro" id="IPR011701">
    <property type="entry name" value="MFS"/>
</dbReference>
<evidence type="ECO:0000256" key="4">
    <source>
        <dbReference type="ARBA" id="ARBA00022989"/>
    </source>
</evidence>
<evidence type="ECO:0000256" key="2">
    <source>
        <dbReference type="ARBA" id="ARBA00022448"/>
    </source>
</evidence>
<dbReference type="GO" id="GO:0022857">
    <property type="term" value="F:transmembrane transporter activity"/>
    <property type="evidence" value="ECO:0007669"/>
    <property type="project" value="InterPro"/>
</dbReference>
<comment type="subcellular location">
    <subcellularLocation>
        <location evidence="1">Cell membrane</location>
        <topology evidence="1">Multi-pass membrane protein</topology>
    </subcellularLocation>
</comment>
<evidence type="ECO:0000256" key="5">
    <source>
        <dbReference type="ARBA" id="ARBA00023136"/>
    </source>
</evidence>
<accession>A0A1G9G1B9</accession>
<evidence type="ECO:0000256" key="1">
    <source>
        <dbReference type="ARBA" id="ARBA00004651"/>
    </source>
</evidence>
<dbReference type="InterPro" id="IPR020846">
    <property type="entry name" value="MFS_dom"/>
</dbReference>
<feature type="transmembrane region" description="Helical" evidence="6">
    <location>
        <begin position="134"/>
        <end position="155"/>
    </location>
</feature>
<dbReference type="InterPro" id="IPR050327">
    <property type="entry name" value="Proton-linked_MCT"/>
</dbReference>
<organism evidence="8 9">
    <name type="scientific">Natronincola ferrireducens</name>
    <dbReference type="NCBI Taxonomy" id="393762"/>
    <lineage>
        <taxon>Bacteria</taxon>
        <taxon>Bacillati</taxon>
        <taxon>Bacillota</taxon>
        <taxon>Clostridia</taxon>
        <taxon>Peptostreptococcales</taxon>
        <taxon>Natronincolaceae</taxon>
        <taxon>Natronincola</taxon>
    </lineage>
</organism>
<keyword evidence="4 6" id="KW-1133">Transmembrane helix</keyword>
<dbReference type="PANTHER" id="PTHR11360:SF317">
    <property type="entry name" value="MAJOR FACILITATOR SUPERFAMILY (MFS) PROFILE DOMAIN-CONTAINING PROTEIN-RELATED"/>
    <property type="match status" value="1"/>
</dbReference>
<feature type="transmembrane region" description="Helical" evidence="6">
    <location>
        <begin position="103"/>
        <end position="122"/>
    </location>
</feature>
<feature type="transmembrane region" description="Helical" evidence="6">
    <location>
        <begin position="48"/>
        <end position="65"/>
    </location>
</feature>
<dbReference type="AlphaFoldDB" id="A0A1G9G1B9"/>
<dbReference type="RefSeq" id="WP_090553851.1">
    <property type="nucleotide sequence ID" value="NZ_FNFP01000005.1"/>
</dbReference>
<keyword evidence="3 6" id="KW-0812">Transmembrane</keyword>
<dbReference type="GO" id="GO:0005886">
    <property type="term" value="C:plasma membrane"/>
    <property type="evidence" value="ECO:0007669"/>
    <property type="project" value="UniProtKB-SubCell"/>
</dbReference>
<feature type="transmembrane region" description="Helical" evidence="6">
    <location>
        <begin position="167"/>
        <end position="186"/>
    </location>
</feature>
<dbReference type="PANTHER" id="PTHR11360">
    <property type="entry name" value="MONOCARBOXYLATE TRANSPORTER"/>
    <property type="match status" value="1"/>
</dbReference>
<evidence type="ECO:0000256" key="6">
    <source>
        <dbReference type="SAM" id="Phobius"/>
    </source>
</evidence>
<evidence type="ECO:0000313" key="8">
    <source>
        <dbReference type="EMBL" id="SDK94454.1"/>
    </source>
</evidence>
<dbReference type="STRING" id="393762.SAMN05660472_02319"/>
<dbReference type="Gene3D" id="1.20.1250.20">
    <property type="entry name" value="MFS general substrate transporter like domains"/>
    <property type="match status" value="2"/>
</dbReference>
<feature type="transmembrane region" description="Helical" evidence="6">
    <location>
        <begin position="252"/>
        <end position="273"/>
    </location>
</feature>
<dbReference type="SUPFAM" id="SSF103473">
    <property type="entry name" value="MFS general substrate transporter"/>
    <property type="match status" value="1"/>
</dbReference>
<keyword evidence="9" id="KW-1185">Reference proteome</keyword>
<dbReference type="OrthoDB" id="9793415at2"/>
<feature type="transmembrane region" description="Helical" evidence="6">
    <location>
        <begin position="343"/>
        <end position="366"/>
    </location>
</feature>
<name>A0A1G9G1B9_9FIRM</name>
<gene>
    <name evidence="8" type="ORF">SAMN05660472_02319</name>
</gene>
<dbReference type="EMBL" id="FNFP01000005">
    <property type="protein sequence ID" value="SDK94454.1"/>
    <property type="molecule type" value="Genomic_DNA"/>
</dbReference>
<feature type="transmembrane region" description="Helical" evidence="6">
    <location>
        <begin position="77"/>
        <end position="97"/>
    </location>
</feature>
<dbReference type="Proteomes" id="UP000198718">
    <property type="component" value="Unassembled WGS sequence"/>
</dbReference>
<feature type="transmembrane region" description="Helical" evidence="6">
    <location>
        <begin position="219"/>
        <end position="240"/>
    </location>
</feature>
<dbReference type="InterPro" id="IPR036259">
    <property type="entry name" value="MFS_trans_sf"/>
</dbReference>
<protein>
    <submittedName>
        <fullName evidence="8">MFS transporter, OFA family, oxalate/formate antiporter</fullName>
    </submittedName>
</protein>
<feature type="domain" description="Major facilitator superfamily (MFS) profile" evidence="7">
    <location>
        <begin position="9"/>
        <end position="395"/>
    </location>
</feature>